<reference evidence="2" key="1">
    <citation type="journal article" date="2019" name="Sci. Rep.">
        <title>Draft genome of Tanacetum cinerariifolium, the natural source of mosquito coil.</title>
        <authorList>
            <person name="Yamashiro T."/>
            <person name="Shiraishi A."/>
            <person name="Satake H."/>
            <person name="Nakayama K."/>
        </authorList>
    </citation>
    <scope>NUCLEOTIDE SEQUENCE</scope>
</reference>
<protein>
    <recommendedName>
        <fullName evidence="3">Reverse transcriptase domain-containing protein</fullName>
    </recommendedName>
</protein>
<organism evidence="2">
    <name type="scientific">Tanacetum cinerariifolium</name>
    <name type="common">Dalmatian daisy</name>
    <name type="synonym">Chrysanthemum cinerariifolium</name>
    <dbReference type="NCBI Taxonomy" id="118510"/>
    <lineage>
        <taxon>Eukaryota</taxon>
        <taxon>Viridiplantae</taxon>
        <taxon>Streptophyta</taxon>
        <taxon>Embryophyta</taxon>
        <taxon>Tracheophyta</taxon>
        <taxon>Spermatophyta</taxon>
        <taxon>Magnoliopsida</taxon>
        <taxon>eudicotyledons</taxon>
        <taxon>Gunneridae</taxon>
        <taxon>Pentapetalae</taxon>
        <taxon>asterids</taxon>
        <taxon>campanulids</taxon>
        <taxon>Asterales</taxon>
        <taxon>Asteraceae</taxon>
        <taxon>Asteroideae</taxon>
        <taxon>Anthemideae</taxon>
        <taxon>Anthemidinae</taxon>
        <taxon>Tanacetum</taxon>
    </lineage>
</organism>
<feature type="region of interest" description="Disordered" evidence="1">
    <location>
        <begin position="209"/>
        <end position="239"/>
    </location>
</feature>
<proteinExistence type="predicted"/>
<name>A0A699JDF3_TANCI</name>
<comment type="caution">
    <text evidence="2">The sequence shown here is derived from an EMBL/GenBank/DDBJ whole genome shotgun (WGS) entry which is preliminary data.</text>
</comment>
<accession>A0A699JDF3</accession>
<gene>
    <name evidence="2" type="ORF">Tci_600106</name>
</gene>
<feature type="non-terminal residue" evidence="2">
    <location>
        <position position="1"/>
    </location>
</feature>
<sequence length="352" mass="40003">NILENVPPPNNNPNVPKEEPIMDQAPATLVRFVPQWIDGQIPDNNNGWLEEDPEEEPEEEEIEDEDMVNDEEDDTEVINPYEEADPHNQPPPTSDEETEFAPPVVQITDADEVPIPPVIQFGSNFYVGESSSTKDLLAGNSKVYAPGLMYRTEKKIAKKLREDELCMNGQEFDITALDSAEEPFIYTAPVLRADDPYVMVRDAAMDTRGDEDVDTDAPLYTQPSEAIMPPKRRSQTNPQPTLTQEAVDQLVLDEIEAAIRNEQERFHETEGTVGLVRWFKNMENTFEISECAEGKNVKFATATLHGRALTWWNSQVSNLGREVANERTWTEVKQMMTDEFCLIEEVQRLEMN</sequence>
<feature type="compositionally biased region" description="Acidic residues" evidence="1">
    <location>
        <begin position="49"/>
        <end position="76"/>
    </location>
</feature>
<feature type="compositionally biased region" description="Pro residues" evidence="1">
    <location>
        <begin position="1"/>
        <end position="11"/>
    </location>
</feature>
<evidence type="ECO:0000256" key="1">
    <source>
        <dbReference type="SAM" id="MobiDB-lite"/>
    </source>
</evidence>
<dbReference type="AlphaFoldDB" id="A0A699JDF3"/>
<feature type="region of interest" description="Disordered" evidence="1">
    <location>
        <begin position="1"/>
        <end position="99"/>
    </location>
</feature>
<evidence type="ECO:0000313" key="2">
    <source>
        <dbReference type="EMBL" id="GFA28134.1"/>
    </source>
</evidence>
<evidence type="ECO:0008006" key="3">
    <source>
        <dbReference type="Google" id="ProtNLM"/>
    </source>
</evidence>
<dbReference type="EMBL" id="BKCJ010397638">
    <property type="protein sequence ID" value="GFA28134.1"/>
    <property type="molecule type" value="Genomic_DNA"/>
</dbReference>